<name>A0A722BXD0_SALER</name>
<accession>A0A722BXD0</accession>
<protein>
    <submittedName>
        <fullName evidence="1">DUF4222 domain-containing protein</fullName>
    </submittedName>
</protein>
<dbReference type="EMBL" id="DAAQBZ010000047">
    <property type="protein sequence ID" value="HAD8651710.1"/>
    <property type="molecule type" value="Genomic_DNA"/>
</dbReference>
<feature type="non-terminal residue" evidence="1">
    <location>
        <position position="1"/>
    </location>
</feature>
<reference evidence="1" key="1">
    <citation type="journal article" date="2018" name="Genome Biol.">
        <title>SKESA: strategic k-mer extension for scrupulous assemblies.</title>
        <authorList>
            <person name="Souvorov A."/>
            <person name="Agarwala R."/>
            <person name="Lipman D.J."/>
        </authorList>
    </citation>
    <scope>NUCLEOTIDE SEQUENCE</scope>
    <source>
        <strain evidence="1">FP18479</strain>
    </source>
</reference>
<organism evidence="1">
    <name type="scientific">Salmonella enterica</name>
    <name type="common">Salmonella choleraesuis</name>
    <dbReference type="NCBI Taxonomy" id="28901"/>
    <lineage>
        <taxon>Bacteria</taxon>
        <taxon>Pseudomonadati</taxon>
        <taxon>Pseudomonadota</taxon>
        <taxon>Gammaproteobacteria</taxon>
        <taxon>Enterobacterales</taxon>
        <taxon>Enterobacteriaceae</taxon>
        <taxon>Salmonella</taxon>
    </lineage>
</organism>
<sequence length="25" mass="3052">YPHECFSPLWKFRRDFVECEAPGTH</sequence>
<dbReference type="AlphaFoldDB" id="A0A722BXD0"/>
<gene>
    <name evidence="1" type="ORF">G1300_25215</name>
</gene>
<evidence type="ECO:0000313" key="1">
    <source>
        <dbReference type="EMBL" id="HAD8651710.1"/>
    </source>
</evidence>
<proteinExistence type="predicted"/>
<reference evidence="1" key="2">
    <citation type="submission" date="2019-01" db="EMBL/GenBank/DDBJ databases">
        <authorList>
            <consortium name="NCBI Pathogen Detection Project"/>
        </authorList>
    </citation>
    <scope>NUCLEOTIDE SEQUENCE</scope>
    <source>
        <strain evidence="1">FP18479</strain>
    </source>
</reference>
<comment type="caution">
    <text evidence="1">The sequence shown here is derived from an EMBL/GenBank/DDBJ whole genome shotgun (WGS) entry which is preliminary data.</text>
</comment>